<protein>
    <submittedName>
        <fullName evidence="3">Bifunctional biotin operon repressor / biotin-[acetyl-CoA-carboxylase] ligase BirA</fullName>
    </submittedName>
</protein>
<dbReference type="GO" id="GO:0005737">
    <property type="term" value="C:cytoplasm"/>
    <property type="evidence" value="ECO:0007669"/>
    <property type="project" value="TreeGrafter"/>
</dbReference>
<evidence type="ECO:0000313" key="3">
    <source>
        <dbReference type="EMBL" id="KPQ13037.1"/>
    </source>
</evidence>
<keyword evidence="1 3" id="KW-0436">Ligase</keyword>
<dbReference type="PANTHER" id="PTHR12835">
    <property type="entry name" value="BIOTIN PROTEIN LIGASE"/>
    <property type="match status" value="1"/>
</dbReference>
<organism evidence="3 4">
    <name type="scientific">Algoriphagus marincola HL-49</name>
    <dbReference type="NCBI Taxonomy" id="1305737"/>
    <lineage>
        <taxon>Bacteria</taxon>
        <taxon>Pseudomonadati</taxon>
        <taxon>Bacteroidota</taxon>
        <taxon>Cytophagia</taxon>
        <taxon>Cytophagales</taxon>
        <taxon>Cyclobacteriaceae</taxon>
        <taxon>Algoriphagus</taxon>
    </lineage>
</organism>
<feature type="domain" description="BPL/LPL catalytic" evidence="2">
    <location>
        <begin position="1"/>
        <end position="188"/>
    </location>
</feature>
<dbReference type="OrthoDB" id="9807064at2"/>
<dbReference type="eggNOG" id="COG0340">
    <property type="taxonomic scope" value="Bacteria"/>
</dbReference>
<comment type="caution">
    <text evidence="3">The sequence shown here is derived from an EMBL/GenBank/DDBJ whole genome shotgun (WGS) entry which is preliminary data.</text>
</comment>
<dbReference type="Gene3D" id="3.30.930.10">
    <property type="entry name" value="Bira Bifunctional Protein, Domain 2"/>
    <property type="match status" value="1"/>
</dbReference>
<sequence length="258" mass="29243">MYKILANTLFLGKDIQYLPECHSTNDIAFQLVRNQSAQEGTLVICDHQQAGKGQRGNHWESEPGKNLTFSLVLKPTFLDASEQFYLNMVVSCAIRKVLADYFPLIQIKWPNDLIVAQSGKIGGVLIENSIGKSGWEVAVVGIGLNINQTDFGSGKAVSLKKLTSLDYSLQELLRLLVTQLEQYYLILRKRKFAQIQTEYLSNLFLYQEWANFEGENGPFEGKIIAVQADGKLEMELKRGITKSFDFQTIRFPDYTKPF</sequence>
<evidence type="ECO:0000259" key="2">
    <source>
        <dbReference type="PROSITE" id="PS51733"/>
    </source>
</evidence>
<dbReference type="STRING" id="1305737.GCA_000526355_03696"/>
<dbReference type="PROSITE" id="PS51733">
    <property type="entry name" value="BPL_LPL_CATALYTIC"/>
    <property type="match status" value="1"/>
</dbReference>
<dbReference type="Pfam" id="PF03099">
    <property type="entry name" value="BPL_LplA_LipB"/>
    <property type="match status" value="1"/>
</dbReference>
<dbReference type="EMBL" id="LJXT01000107">
    <property type="protein sequence ID" value="KPQ13037.1"/>
    <property type="molecule type" value="Genomic_DNA"/>
</dbReference>
<name>A0A0P8BTB8_9BACT</name>
<dbReference type="SUPFAM" id="SSF55681">
    <property type="entry name" value="Class II aaRS and biotin synthetases"/>
    <property type="match status" value="1"/>
</dbReference>
<proteinExistence type="predicted"/>
<evidence type="ECO:0000313" key="4">
    <source>
        <dbReference type="Proteomes" id="UP000050421"/>
    </source>
</evidence>
<gene>
    <name evidence="3" type="primary">birA</name>
    <name evidence="3" type="ORF">HLUCCX10_14270</name>
</gene>
<dbReference type="PATRIC" id="fig|1305737.6.peg.3588"/>
<dbReference type="AlphaFoldDB" id="A0A0P8BTB8"/>
<dbReference type="InterPro" id="IPR004143">
    <property type="entry name" value="BPL_LPL_catalytic"/>
</dbReference>
<accession>A0A0P8BTB8</accession>
<reference evidence="3 4" key="1">
    <citation type="submission" date="2015-09" db="EMBL/GenBank/DDBJ databases">
        <title>Identification and resolution of microdiversity through metagenomic sequencing of parallel consortia.</title>
        <authorList>
            <person name="Nelson W.C."/>
            <person name="Romine M.F."/>
            <person name="Lindemann S.R."/>
        </authorList>
    </citation>
    <scope>NUCLEOTIDE SEQUENCE [LARGE SCALE GENOMIC DNA]</scope>
    <source>
        <strain evidence="3">HL-49</strain>
    </source>
</reference>
<dbReference type="NCBIfam" id="TIGR00121">
    <property type="entry name" value="birA_ligase"/>
    <property type="match status" value="1"/>
</dbReference>
<dbReference type="CDD" id="cd16442">
    <property type="entry name" value="BPL"/>
    <property type="match status" value="1"/>
</dbReference>
<dbReference type="Proteomes" id="UP000050421">
    <property type="component" value="Unassembled WGS sequence"/>
</dbReference>
<dbReference type="InterPro" id="IPR045864">
    <property type="entry name" value="aa-tRNA-synth_II/BPL/LPL"/>
</dbReference>
<dbReference type="GO" id="GO:0004077">
    <property type="term" value="F:biotin--[biotin carboxyl-carrier protein] ligase activity"/>
    <property type="evidence" value="ECO:0007669"/>
    <property type="project" value="InterPro"/>
</dbReference>
<dbReference type="PANTHER" id="PTHR12835:SF5">
    <property type="entry name" value="BIOTIN--PROTEIN LIGASE"/>
    <property type="match status" value="1"/>
</dbReference>
<dbReference type="InterPro" id="IPR004408">
    <property type="entry name" value="Biotin_CoA_COase_ligase"/>
</dbReference>
<evidence type="ECO:0000256" key="1">
    <source>
        <dbReference type="ARBA" id="ARBA00022598"/>
    </source>
</evidence>